<organism evidence="1 2">
    <name type="scientific">Parageobacillus toebii</name>
    <dbReference type="NCBI Taxonomy" id="153151"/>
    <lineage>
        <taxon>Bacteria</taxon>
        <taxon>Bacillati</taxon>
        <taxon>Bacillota</taxon>
        <taxon>Bacilli</taxon>
        <taxon>Bacillales</taxon>
        <taxon>Anoxybacillaceae</taxon>
        <taxon>Parageobacillus</taxon>
    </lineage>
</organism>
<dbReference type="Proteomes" id="UP000075324">
    <property type="component" value="Unassembled WGS sequence"/>
</dbReference>
<name>A0A150N1I9_9BACL</name>
<accession>A0A150N1I9</accession>
<reference evidence="1 2" key="1">
    <citation type="submission" date="2016-01" db="EMBL/GenBank/DDBJ databases">
        <title>Draft Genome Sequences of Seven Thermophilic Sporeformers Isolated from Foods.</title>
        <authorList>
            <person name="Berendsen E.M."/>
            <person name="Wells-Bennik M.H."/>
            <person name="Krawcyk A.O."/>
            <person name="De Jong A."/>
            <person name="Holsappel S."/>
            <person name="Eijlander R.T."/>
            <person name="Kuipers O.P."/>
        </authorList>
    </citation>
    <scope>NUCLEOTIDE SEQUENCE [LARGE SCALE GENOMIC DNA]</scope>
    <source>
        <strain evidence="1 2">B4110</strain>
    </source>
</reference>
<proteinExistence type="predicted"/>
<evidence type="ECO:0000313" key="1">
    <source>
        <dbReference type="EMBL" id="KYD30533.1"/>
    </source>
</evidence>
<protein>
    <submittedName>
        <fullName evidence="1">Uncharacterized protein</fullName>
    </submittedName>
</protein>
<dbReference type="RefSeq" id="WP_062677936.1">
    <property type="nucleotide sequence ID" value="NZ_LQYW01000050.1"/>
</dbReference>
<evidence type="ECO:0000313" key="2">
    <source>
        <dbReference type="Proteomes" id="UP000075324"/>
    </source>
</evidence>
<dbReference type="EMBL" id="LQYW01000050">
    <property type="protein sequence ID" value="KYD30533.1"/>
    <property type="molecule type" value="Genomic_DNA"/>
</dbReference>
<sequence>MNIFQYQGQEEDHYTNILMNILSLNNCKLVKPFLTSLIPNEAQSFNYKGTYVSIRKKYRPQVEKENEFIIGIAPYKNAIYEKSTLEENLDSIPDAWICGANFNILFEFKIRGSLDEAQISAHKNLLSPYAKVIRLQWSDVTNALHNILTNESISDIENFLITNFLEVSKNFKQKRRSSGMPTQIISHKKKENEVYFIITGSRSLGVYTVDKVVNNEVERINSSLNGIQAARRWIAKYVIENKEKLPLNYQGEQTIISDYCVVPDRPEKKNQWNQWRLGSIFKI</sequence>
<dbReference type="AlphaFoldDB" id="A0A150N1I9"/>
<dbReference type="PATRIC" id="fig|153151.4.peg.3085"/>
<comment type="caution">
    <text evidence="1">The sequence shown here is derived from an EMBL/GenBank/DDBJ whole genome shotgun (WGS) entry which is preliminary data.</text>
</comment>
<gene>
    <name evidence="1" type="ORF">B4110_3701</name>
</gene>